<sequence length="413" mass="45985">MTKATPSKKATRRPTCKNPACKKRFTTTVTTAKYCSTRCGDAKRNIRKKVDPLEKALKSAFFYYIAGECLRANTLEILQGHTLETLCELHEVYKSNMKWNGYGGSNSYELSHIAPVKGHGRVGMLFAENLVSAPKALNRAHGNKHYGFGRSIQRLTLNPKYSVDKRWNSPSEVVQMVISYLGKELVLAVIKACKIKPAQRSQLVEWIIAHYDPANSRHLIALGDLSQVHDLKTQQLKHVKAAMLDEEAGEYFASPAAHPAIVLCNELTRLSANRPELEIYAYALDEALTTQDDDYSLFSKHHEQMLFDVLHGKSIAVMADTLEMVIGENTSYRFVTYSSNANGEYRYHPDAWDYLSNGQIGGGATLHKTSLAAFKASISARAANVATLAQCLHNALPAAVFDPWGYEVEQPPF</sequence>
<gene>
    <name evidence="1" type="ORF">RS3R1_42810</name>
</gene>
<evidence type="ECO:0000313" key="2">
    <source>
        <dbReference type="Proteomes" id="UP001145022"/>
    </source>
</evidence>
<reference evidence="1" key="1">
    <citation type="journal article" date="2021" name="Sci. Rep.">
        <title>An efficient direct screening system for microorganisms that activate plant immune responses based on plant-microbe interactions using cultured plant cells.</title>
        <authorList>
            <person name="Kurokawa M."/>
            <person name="Nakano M."/>
            <person name="Kitahata N."/>
            <person name="Kuchitsu K."/>
            <person name="Furuya T."/>
        </authorList>
    </citation>
    <scope>NUCLEOTIDE SEQUENCE</scope>
    <source>
        <strain evidence="1">RS3R-1</strain>
    </source>
</reference>
<proteinExistence type="predicted"/>
<protein>
    <recommendedName>
        <fullName evidence="3">HNH endonuclease</fullName>
    </recommendedName>
</protein>
<dbReference type="RefSeq" id="WP_281895444.1">
    <property type="nucleotide sequence ID" value="NZ_BSCQ01000046.1"/>
</dbReference>
<organism evidence="1 2">
    <name type="scientific">Pseudomonas atacamensis</name>
    <dbReference type="NCBI Taxonomy" id="2565368"/>
    <lineage>
        <taxon>Bacteria</taxon>
        <taxon>Pseudomonadati</taxon>
        <taxon>Pseudomonadota</taxon>
        <taxon>Gammaproteobacteria</taxon>
        <taxon>Pseudomonadales</taxon>
        <taxon>Pseudomonadaceae</taxon>
        <taxon>Pseudomonas</taxon>
    </lineage>
</organism>
<evidence type="ECO:0000313" key="1">
    <source>
        <dbReference type="EMBL" id="GLH45193.1"/>
    </source>
</evidence>
<comment type="caution">
    <text evidence="1">The sequence shown here is derived from an EMBL/GenBank/DDBJ whole genome shotgun (WGS) entry which is preliminary data.</text>
</comment>
<reference evidence="1" key="2">
    <citation type="submission" date="2022-11" db="EMBL/GenBank/DDBJ databases">
        <title>Draft genome sequencing of Pseudomonas atacamensis RS3R1.</title>
        <authorList>
            <person name="Furuya T."/>
            <person name="Kaneko H."/>
        </authorList>
    </citation>
    <scope>NUCLEOTIDE SEQUENCE</scope>
    <source>
        <strain evidence="1">RS3R-1</strain>
    </source>
</reference>
<reference evidence="1" key="3">
    <citation type="journal article" date="2023" name="J. Biotechnol.">
        <title>Draft Genome Sequences of Endophytic Pseudomonas Strains, Isolated from the Interior of Brassicaceae Plants.</title>
        <authorList>
            <person name="Kaneko H."/>
            <person name="Furuya T."/>
        </authorList>
    </citation>
    <scope>NUCLEOTIDE SEQUENCE</scope>
    <source>
        <strain evidence="1">RS3R-1</strain>
    </source>
</reference>
<evidence type="ECO:0008006" key="3">
    <source>
        <dbReference type="Google" id="ProtNLM"/>
    </source>
</evidence>
<accession>A0ABQ5PNQ1</accession>
<name>A0ABQ5PNQ1_9PSED</name>
<dbReference type="EMBL" id="BSCQ01000046">
    <property type="protein sequence ID" value="GLH45193.1"/>
    <property type="molecule type" value="Genomic_DNA"/>
</dbReference>
<keyword evidence="2" id="KW-1185">Reference proteome</keyword>
<dbReference type="Proteomes" id="UP001145022">
    <property type="component" value="Unassembled WGS sequence"/>
</dbReference>